<keyword evidence="5" id="KW-0028">Amino-acid biosynthesis</keyword>
<evidence type="ECO:0000256" key="8">
    <source>
        <dbReference type="ARBA" id="ARBA00022842"/>
    </source>
</evidence>
<evidence type="ECO:0000256" key="5">
    <source>
        <dbReference type="ARBA" id="ARBA00022605"/>
    </source>
</evidence>
<keyword evidence="7 14" id="KW-0378">Hydrolase</keyword>
<comment type="pathway">
    <text evidence="2">Amino-acid biosynthesis; L-serine biosynthesis; L-serine from 3-phospho-D-glycerate: step 3/3.</text>
</comment>
<dbReference type="GO" id="GO:0000287">
    <property type="term" value="F:magnesium ion binding"/>
    <property type="evidence" value="ECO:0007669"/>
    <property type="project" value="TreeGrafter"/>
</dbReference>
<dbReference type="InterPro" id="IPR004469">
    <property type="entry name" value="PSP"/>
</dbReference>
<evidence type="ECO:0000313" key="15">
    <source>
        <dbReference type="Proteomes" id="UP000215332"/>
    </source>
</evidence>
<comment type="cofactor">
    <cofactor evidence="1">
        <name>Mg(2+)</name>
        <dbReference type="ChEBI" id="CHEBI:18420"/>
    </cofactor>
</comment>
<dbReference type="SFLD" id="SFLDG01137">
    <property type="entry name" value="C1.6.1:_Phosphoserine_Phosphat"/>
    <property type="match status" value="1"/>
</dbReference>
<dbReference type="InterPro" id="IPR036412">
    <property type="entry name" value="HAD-like_sf"/>
</dbReference>
<feature type="active site" description="Proton donor" evidence="13">
    <location>
        <position position="111"/>
    </location>
</feature>
<dbReference type="PANTHER" id="PTHR43344:SF2">
    <property type="entry name" value="PHOSPHOSERINE PHOSPHATASE"/>
    <property type="match status" value="1"/>
</dbReference>
<evidence type="ECO:0000256" key="11">
    <source>
        <dbReference type="ARBA" id="ARBA00048138"/>
    </source>
</evidence>
<dbReference type="UniPathway" id="UPA00135">
    <property type="reaction ID" value="UER00198"/>
</dbReference>
<evidence type="ECO:0000256" key="7">
    <source>
        <dbReference type="ARBA" id="ARBA00022801"/>
    </source>
</evidence>
<dbReference type="NCBIfam" id="TIGR00338">
    <property type="entry name" value="serB"/>
    <property type="match status" value="1"/>
</dbReference>
<dbReference type="SUPFAM" id="SSF56784">
    <property type="entry name" value="HAD-like"/>
    <property type="match status" value="1"/>
</dbReference>
<dbReference type="GO" id="GO:0036424">
    <property type="term" value="F:L-phosphoserine phosphatase activity"/>
    <property type="evidence" value="ECO:0007669"/>
    <property type="project" value="InterPro"/>
</dbReference>
<evidence type="ECO:0000256" key="10">
    <source>
        <dbReference type="ARBA" id="ARBA00031693"/>
    </source>
</evidence>
<dbReference type="GO" id="GO:0005737">
    <property type="term" value="C:cytoplasm"/>
    <property type="evidence" value="ECO:0007669"/>
    <property type="project" value="TreeGrafter"/>
</dbReference>
<dbReference type="AlphaFoldDB" id="A0A239WCN5"/>
<dbReference type="SFLD" id="SFLDG01136">
    <property type="entry name" value="C1.6:_Phosphoserine_Phosphatas"/>
    <property type="match status" value="1"/>
</dbReference>
<dbReference type="SFLD" id="SFLDF00029">
    <property type="entry name" value="phosphoserine_phosphatase"/>
    <property type="match status" value="1"/>
</dbReference>
<dbReference type="PANTHER" id="PTHR43344">
    <property type="entry name" value="PHOSPHOSERINE PHOSPHATASE"/>
    <property type="match status" value="1"/>
</dbReference>
<protein>
    <recommendedName>
        <fullName evidence="4">phosphoserine phosphatase</fullName>
        <ecNumber evidence="4">3.1.3.3</ecNumber>
    </recommendedName>
    <alternativeName>
        <fullName evidence="10">O-phosphoserine phosphohydrolase</fullName>
    </alternativeName>
</protein>
<dbReference type="GO" id="GO:0006564">
    <property type="term" value="P:L-serine biosynthetic process"/>
    <property type="evidence" value="ECO:0007669"/>
    <property type="project" value="UniProtKB-KW"/>
</dbReference>
<evidence type="ECO:0000256" key="4">
    <source>
        <dbReference type="ARBA" id="ARBA00012640"/>
    </source>
</evidence>
<evidence type="ECO:0000313" key="14">
    <source>
        <dbReference type="EMBL" id="SNV31683.1"/>
    </source>
</evidence>
<evidence type="ECO:0000256" key="2">
    <source>
        <dbReference type="ARBA" id="ARBA00005135"/>
    </source>
</evidence>
<evidence type="ECO:0000256" key="12">
    <source>
        <dbReference type="ARBA" id="ARBA00048523"/>
    </source>
</evidence>
<dbReference type="Proteomes" id="UP000215332">
    <property type="component" value="Chromosome 1"/>
</dbReference>
<evidence type="ECO:0000256" key="6">
    <source>
        <dbReference type="ARBA" id="ARBA00022723"/>
    </source>
</evidence>
<evidence type="ECO:0000256" key="9">
    <source>
        <dbReference type="ARBA" id="ARBA00023299"/>
    </source>
</evidence>
<keyword evidence="9" id="KW-0718">Serine biosynthesis</keyword>
<keyword evidence="8" id="KW-0460">Magnesium</keyword>
<evidence type="ECO:0000256" key="3">
    <source>
        <dbReference type="ARBA" id="ARBA00009184"/>
    </source>
</evidence>
<dbReference type="EC" id="3.1.3.3" evidence="4"/>
<sequence length="310" mass="32224">MASGPRPDGGGTGYRCRPAASTVGVMSSRVILVSDDRSSLRSPGTALWPQAAHMRGTHTDGWTAQIFDYTTTVEADMREVRELASASGADVIHPHGALATQPPGLLVSDVDSTLTRTEAIDLLAQCAGRADEVADVTARAMAGEMDFAESLRARVECLAGLPVGAVEEARRAVVVTPGAKELIAAAHEAGATVGLVSGGFTSMVEPLAAELGADHAVANELEVADGHLTGRLTGEIVDRAAKASWLRRWAAQAIVEAERVIAIGDGANDLDMFDAAGLAIAFCAKPVAVEAARNTVSFERLDAVSAVWCR</sequence>
<dbReference type="InterPro" id="IPR023214">
    <property type="entry name" value="HAD_sf"/>
</dbReference>
<dbReference type="Gene3D" id="3.40.50.1000">
    <property type="entry name" value="HAD superfamily/HAD-like"/>
    <property type="match status" value="1"/>
</dbReference>
<dbReference type="SFLD" id="SFLDS00003">
    <property type="entry name" value="Haloacid_Dehalogenase"/>
    <property type="match status" value="1"/>
</dbReference>
<feature type="active site" description="Nucleophile" evidence="13">
    <location>
        <position position="109"/>
    </location>
</feature>
<proteinExistence type="inferred from homology"/>
<gene>
    <name evidence="14" type="primary">serB_1</name>
    <name evidence="14" type="ORF">SAMEA4412665_00654</name>
</gene>
<dbReference type="EMBL" id="LT906441">
    <property type="protein sequence ID" value="SNV31683.1"/>
    <property type="molecule type" value="Genomic_DNA"/>
</dbReference>
<name>A0A239WCN5_9ACTN</name>
<evidence type="ECO:0000256" key="13">
    <source>
        <dbReference type="PIRSR" id="PIRSR604469-1"/>
    </source>
</evidence>
<dbReference type="InterPro" id="IPR050582">
    <property type="entry name" value="HAD-like_SerB"/>
</dbReference>
<dbReference type="KEGG" id="cgrn:4412665_00654"/>
<comment type="catalytic activity">
    <reaction evidence="11">
        <text>O-phospho-L-serine + H2O = L-serine + phosphate</text>
        <dbReference type="Rhea" id="RHEA:21208"/>
        <dbReference type="ChEBI" id="CHEBI:15377"/>
        <dbReference type="ChEBI" id="CHEBI:33384"/>
        <dbReference type="ChEBI" id="CHEBI:43474"/>
        <dbReference type="ChEBI" id="CHEBI:57524"/>
        <dbReference type="EC" id="3.1.3.3"/>
    </reaction>
</comment>
<comment type="similarity">
    <text evidence="3">Belongs to the HAD-like hydrolase superfamily. SerB family.</text>
</comment>
<keyword evidence="6" id="KW-0479">Metal-binding</keyword>
<accession>A0A239WCN5</accession>
<dbReference type="eggNOG" id="COG0560">
    <property type="taxonomic scope" value="Bacteria"/>
</dbReference>
<evidence type="ECO:0000256" key="1">
    <source>
        <dbReference type="ARBA" id="ARBA00001946"/>
    </source>
</evidence>
<comment type="catalytic activity">
    <reaction evidence="12">
        <text>O-phospho-D-serine + H2O = D-serine + phosphate</text>
        <dbReference type="Rhea" id="RHEA:24873"/>
        <dbReference type="ChEBI" id="CHEBI:15377"/>
        <dbReference type="ChEBI" id="CHEBI:35247"/>
        <dbReference type="ChEBI" id="CHEBI:43474"/>
        <dbReference type="ChEBI" id="CHEBI:58680"/>
        <dbReference type="EC" id="3.1.3.3"/>
    </reaction>
</comment>
<organism evidence="14 15">
    <name type="scientific">Cutibacterium granulosum</name>
    <dbReference type="NCBI Taxonomy" id="33011"/>
    <lineage>
        <taxon>Bacteria</taxon>
        <taxon>Bacillati</taxon>
        <taxon>Actinomycetota</taxon>
        <taxon>Actinomycetes</taxon>
        <taxon>Propionibacteriales</taxon>
        <taxon>Propionibacteriaceae</taxon>
        <taxon>Cutibacterium</taxon>
    </lineage>
</organism>
<reference evidence="14 15" key="1">
    <citation type="submission" date="2017-06" db="EMBL/GenBank/DDBJ databases">
        <authorList>
            <consortium name="Pathogen Informatics"/>
        </authorList>
    </citation>
    <scope>NUCLEOTIDE SEQUENCE [LARGE SCALE GENOMIC DNA]</scope>
    <source>
        <strain evidence="14 15">NCTC11865</strain>
    </source>
</reference>
<dbReference type="Pfam" id="PF12710">
    <property type="entry name" value="HAD"/>
    <property type="match status" value="1"/>
</dbReference>
<dbReference type="NCBIfam" id="TIGR01488">
    <property type="entry name" value="HAD-SF-IB"/>
    <property type="match status" value="1"/>
</dbReference>